<evidence type="ECO:0000313" key="2">
    <source>
        <dbReference type="Proteomes" id="UP001054945"/>
    </source>
</evidence>
<dbReference type="AlphaFoldDB" id="A0AAV4NQH9"/>
<dbReference type="EMBL" id="BPLR01003558">
    <property type="protein sequence ID" value="GIX85946.1"/>
    <property type="molecule type" value="Genomic_DNA"/>
</dbReference>
<protein>
    <recommendedName>
        <fullName evidence="3">Kinesin motor domain-containing protein</fullName>
    </recommendedName>
</protein>
<organism evidence="1 2">
    <name type="scientific">Caerostris extrusa</name>
    <name type="common">Bark spider</name>
    <name type="synonym">Caerostris bankana</name>
    <dbReference type="NCBI Taxonomy" id="172846"/>
    <lineage>
        <taxon>Eukaryota</taxon>
        <taxon>Metazoa</taxon>
        <taxon>Ecdysozoa</taxon>
        <taxon>Arthropoda</taxon>
        <taxon>Chelicerata</taxon>
        <taxon>Arachnida</taxon>
        <taxon>Araneae</taxon>
        <taxon>Araneomorphae</taxon>
        <taxon>Entelegynae</taxon>
        <taxon>Araneoidea</taxon>
        <taxon>Araneidae</taxon>
        <taxon>Caerostris</taxon>
    </lineage>
</organism>
<keyword evidence="2" id="KW-1185">Reference proteome</keyword>
<proteinExistence type="predicted"/>
<gene>
    <name evidence="1" type="ORF">CEXT_768361</name>
</gene>
<dbReference type="Proteomes" id="UP001054945">
    <property type="component" value="Unassembled WGS sequence"/>
</dbReference>
<evidence type="ECO:0000313" key="1">
    <source>
        <dbReference type="EMBL" id="GIX85946.1"/>
    </source>
</evidence>
<name>A0AAV4NQH9_CAEEX</name>
<sequence>MLIQKVTQLGNLQKFSTSMASETVKVIVRCRPINQRERDLGCKVIINMDSSCGLCSIVNRMMLQFHPKILPLMVPILLIPLQNKFIMK</sequence>
<reference evidence="1 2" key="1">
    <citation type="submission" date="2021-06" db="EMBL/GenBank/DDBJ databases">
        <title>Caerostris extrusa draft genome.</title>
        <authorList>
            <person name="Kono N."/>
            <person name="Arakawa K."/>
        </authorList>
    </citation>
    <scope>NUCLEOTIDE SEQUENCE [LARGE SCALE GENOMIC DNA]</scope>
</reference>
<evidence type="ECO:0008006" key="3">
    <source>
        <dbReference type="Google" id="ProtNLM"/>
    </source>
</evidence>
<comment type="caution">
    <text evidence="1">The sequence shown here is derived from an EMBL/GenBank/DDBJ whole genome shotgun (WGS) entry which is preliminary data.</text>
</comment>
<accession>A0AAV4NQH9</accession>